<dbReference type="InterPro" id="IPR007890">
    <property type="entry name" value="CHASE2"/>
</dbReference>
<organism evidence="3 4">
    <name type="scientific">Jejudonia soesokkakensis</name>
    <dbReference type="NCBI Taxonomy" id="1323432"/>
    <lineage>
        <taxon>Bacteria</taxon>
        <taxon>Pseudomonadati</taxon>
        <taxon>Bacteroidota</taxon>
        <taxon>Flavobacteriia</taxon>
        <taxon>Flavobacteriales</taxon>
        <taxon>Flavobacteriaceae</taxon>
        <taxon>Jejudonia</taxon>
    </lineage>
</organism>
<dbReference type="Proteomes" id="UP001596415">
    <property type="component" value="Unassembled WGS sequence"/>
</dbReference>
<feature type="transmembrane region" description="Helical" evidence="1">
    <location>
        <begin position="332"/>
        <end position="351"/>
    </location>
</feature>
<keyword evidence="4" id="KW-1185">Reference proteome</keyword>
<keyword evidence="1" id="KW-0472">Membrane</keyword>
<evidence type="ECO:0000313" key="4">
    <source>
        <dbReference type="Proteomes" id="UP001596415"/>
    </source>
</evidence>
<dbReference type="RefSeq" id="WP_380217287.1">
    <property type="nucleotide sequence ID" value="NZ_JBHTBN010000003.1"/>
</dbReference>
<proteinExistence type="predicted"/>
<keyword evidence="1" id="KW-0812">Transmembrane</keyword>
<feature type="transmembrane region" description="Helical" evidence="1">
    <location>
        <begin position="12"/>
        <end position="35"/>
    </location>
</feature>
<accession>A0ABW2MXG3</accession>
<name>A0ABW2MXG3_9FLAO</name>
<comment type="caution">
    <text evidence="3">The sequence shown here is derived from an EMBL/GenBank/DDBJ whole genome shotgun (WGS) entry which is preliminary data.</text>
</comment>
<feature type="transmembrane region" description="Helical" evidence="1">
    <location>
        <begin position="357"/>
        <end position="378"/>
    </location>
</feature>
<feature type="transmembrane region" description="Helical" evidence="1">
    <location>
        <begin position="292"/>
        <end position="312"/>
    </location>
</feature>
<dbReference type="EMBL" id="JBHTBN010000003">
    <property type="protein sequence ID" value="MFC7357441.1"/>
    <property type="molecule type" value="Genomic_DNA"/>
</dbReference>
<evidence type="ECO:0000259" key="2">
    <source>
        <dbReference type="SMART" id="SM01080"/>
    </source>
</evidence>
<dbReference type="Pfam" id="PF05226">
    <property type="entry name" value="CHASE2"/>
    <property type="match status" value="1"/>
</dbReference>
<keyword evidence="1" id="KW-1133">Transmembrane helix</keyword>
<feature type="domain" description="CHASE2" evidence="2">
    <location>
        <begin position="40"/>
        <end position="312"/>
    </location>
</feature>
<reference evidence="4" key="1">
    <citation type="journal article" date="2019" name="Int. J. Syst. Evol. Microbiol.">
        <title>The Global Catalogue of Microorganisms (GCM) 10K type strain sequencing project: providing services to taxonomists for standard genome sequencing and annotation.</title>
        <authorList>
            <consortium name="The Broad Institute Genomics Platform"/>
            <consortium name="The Broad Institute Genome Sequencing Center for Infectious Disease"/>
            <person name="Wu L."/>
            <person name="Ma J."/>
        </authorList>
    </citation>
    <scope>NUCLEOTIDE SEQUENCE [LARGE SCALE GENOMIC DNA]</scope>
    <source>
        <strain evidence="4">CGMCC 1.16306</strain>
    </source>
</reference>
<protein>
    <submittedName>
        <fullName evidence="3">CHASE2 domain-containing protein</fullName>
    </submittedName>
</protein>
<sequence>MGNRKLLFREAFYCMLFSFVVLGIASFILVNLSIFNPFANAFKDFSFLDLFYTEKMGEEYPVNQEIILVNIEHRDRFELAELLDHIQQQQPKVIGVDLIFREEREAFSDSLLKLQLQKPNVVNSFAFVGDGIVSNDEFFRNKTTTEGYSNINFDAENGVIREFEGVSEIQNKKVYSFPVKVAQQVLSTKEFSAIEKKLQQSNTIKYYGGQPHFLTFGFDEVMEDEALPILKDKIILLGYLGVPLGNPFDVEDKHFTPLNAKAVGKSIPDMNGIVIHANTLQMLLTNDFIYKVPNWILILITVLLTYISLVYFIQLNKKAKARYTFTKKLVQLFFTVVFLYIALYLLTADIYLKSTGIIAVCLLSVECIGIYLILIKYLKTKYAWKSYIYQ</sequence>
<gene>
    <name evidence="3" type="ORF">ACFQO1_07065</name>
</gene>
<evidence type="ECO:0000256" key="1">
    <source>
        <dbReference type="SAM" id="Phobius"/>
    </source>
</evidence>
<dbReference type="SMART" id="SM01080">
    <property type="entry name" value="CHASE2"/>
    <property type="match status" value="1"/>
</dbReference>
<evidence type="ECO:0000313" key="3">
    <source>
        <dbReference type="EMBL" id="MFC7357441.1"/>
    </source>
</evidence>